<dbReference type="Pfam" id="PF02525">
    <property type="entry name" value="Flavodoxin_2"/>
    <property type="match status" value="1"/>
</dbReference>
<name>A0ABU1IPZ5_9BACL</name>
<keyword evidence="3" id="KW-1185">Reference proteome</keyword>
<dbReference type="InterPro" id="IPR029039">
    <property type="entry name" value="Flavoprotein-like_sf"/>
</dbReference>
<protein>
    <submittedName>
        <fullName evidence="2">FMN-dependent NADH-azoreductase</fullName>
    </submittedName>
</protein>
<feature type="domain" description="Flavodoxin-like fold" evidence="1">
    <location>
        <begin position="1"/>
        <end position="91"/>
    </location>
</feature>
<comment type="caution">
    <text evidence="2">The sequence shown here is derived from an EMBL/GenBank/DDBJ whole genome shotgun (WGS) entry which is preliminary data.</text>
</comment>
<proteinExistence type="predicted"/>
<sequence>MDTICIAGKTFQFTEQGPIGLLKGKKAVHIQTSGGVWSKGPASAMDFSSRYLHALLGFMGVTDVESIFAEGMALYPEKTETIFSDVVLRAREVAERFAG</sequence>
<accession>A0ABU1IPZ5</accession>
<evidence type="ECO:0000313" key="2">
    <source>
        <dbReference type="EMBL" id="MDR6226871.1"/>
    </source>
</evidence>
<gene>
    <name evidence="2" type="ORF">JOE21_002881</name>
</gene>
<organism evidence="2 3">
    <name type="scientific">Desmospora profundinema</name>
    <dbReference type="NCBI Taxonomy" id="1571184"/>
    <lineage>
        <taxon>Bacteria</taxon>
        <taxon>Bacillati</taxon>
        <taxon>Bacillota</taxon>
        <taxon>Bacilli</taxon>
        <taxon>Bacillales</taxon>
        <taxon>Thermoactinomycetaceae</taxon>
        <taxon>Desmospora</taxon>
    </lineage>
</organism>
<dbReference type="PANTHER" id="PTHR43741">
    <property type="entry name" value="FMN-DEPENDENT NADH-AZOREDUCTASE 1"/>
    <property type="match status" value="1"/>
</dbReference>
<dbReference type="Proteomes" id="UP001185012">
    <property type="component" value="Unassembled WGS sequence"/>
</dbReference>
<dbReference type="SUPFAM" id="SSF52218">
    <property type="entry name" value="Flavoproteins"/>
    <property type="match status" value="1"/>
</dbReference>
<dbReference type="RefSeq" id="WP_309867359.1">
    <property type="nucleotide sequence ID" value="NZ_JAVDQG010000006.1"/>
</dbReference>
<dbReference type="PANTHER" id="PTHR43741:SF7">
    <property type="entry name" value="FMN-DEPENDENT NADH:QUINONE OXIDOREDUCTASE"/>
    <property type="match status" value="1"/>
</dbReference>
<evidence type="ECO:0000259" key="1">
    <source>
        <dbReference type="Pfam" id="PF02525"/>
    </source>
</evidence>
<evidence type="ECO:0000313" key="3">
    <source>
        <dbReference type="Proteomes" id="UP001185012"/>
    </source>
</evidence>
<reference evidence="2 3" key="1">
    <citation type="submission" date="2023-07" db="EMBL/GenBank/DDBJ databases">
        <title>Genomic Encyclopedia of Type Strains, Phase IV (KMG-IV): sequencing the most valuable type-strain genomes for metagenomic binning, comparative biology and taxonomic classification.</title>
        <authorList>
            <person name="Goeker M."/>
        </authorList>
    </citation>
    <scope>NUCLEOTIDE SEQUENCE [LARGE SCALE GENOMIC DNA]</scope>
    <source>
        <strain evidence="2 3">DSM 45903</strain>
    </source>
</reference>
<dbReference type="InterPro" id="IPR003680">
    <property type="entry name" value="Flavodoxin_fold"/>
</dbReference>
<dbReference type="InterPro" id="IPR050104">
    <property type="entry name" value="FMN-dep_NADH:Q_OxRdtase_AzoR1"/>
</dbReference>
<dbReference type="EMBL" id="JAVDQG010000006">
    <property type="protein sequence ID" value="MDR6226871.1"/>
    <property type="molecule type" value="Genomic_DNA"/>
</dbReference>
<dbReference type="Gene3D" id="3.40.50.360">
    <property type="match status" value="1"/>
</dbReference>